<name>A0A7Y9LL55_9BURK</name>
<dbReference type="RefSeq" id="WP_179584821.1">
    <property type="nucleotide sequence ID" value="NZ_JACBYR010000001.1"/>
</dbReference>
<evidence type="ECO:0000313" key="1">
    <source>
        <dbReference type="EMBL" id="NYE82202.1"/>
    </source>
</evidence>
<dbReference type="AlphaFoldDB" id="A0A7Y9LL55"/>
<comment type="caution">
    <text evidence="1">The sequence shown here is derived from an EMBL/GenBank/DDBJ whole genome shotgun (WGS) entry which is preliminary data.</text>
</comment>
<proteinExistence type="predicted"/>
<gene>
    <name evidence="1" type="ORF">FHW18_001473</name>
</gene>
<dbReference type="Proteomes" id="UP000542125">
    <property type="component" value="Unassembled WGS sequence"/>
</dbReference>
<reference evidence="1 2" key="1">
    <citation type="submission" date="2020-07" db="EMBL/GenBank/DDBJ databases">
        <title>Genomic Encyclopedia of Type Strains, Phase IV (KMG-V): Genome sequencing to study the core and pangenomes of soil and plant-associated prokaryotes.</title>
        <authorList>
            <person name="Whitman W."/>
        </authorList>
    </citation>
    <scope>NUCLEOTIDE SEQUENCE [LARGE SCALE GENOMIC DNA]</scope>
    <source>
        <strain evidence="1 2">SAS40</strain>
    </source>
</reference>
<protein>
    <recommendedName>
        <fullName evidence="3">Lipopolysaccharide core biosynthesis protein</fullName>
    </recommendedName>
</protein>
<dbReference type="EMBL" id="JACBYR010000001">
    <property type="protein sequence ID" value="NYE82202.1"/>
    <property type="molecule type" value="Genomic_DNA"/>
</dbReference>
<sequence length="314" mass="34980">MSSHRLSNSLLKLLYRHTHSRLNRHNERLWPHVRVGRNAAGEIDSFSYRGRDFPLMNHVLTRGCRGGTGHIIASGPSVNDIDYAQLALTDVMGVNGAIALTDTHPITFDTYCFNDTGFVRARPQLVKRIVTQDLLLFTTPLSLWHVLQQLPPDDIRCRIFLIENPQYRARLPLRSVQAVMADAPAGALTLFDEARVLGYAHDIRQGLFDAGTVAYSALQIMAWLGHTEIVLHGVDLQDAAKVPRFYETPADTLPTTLDQYLPHHILPAFTAAANLLADKGVRLVNLSPNSALVADRIEKRDWRMLAGNKPVGTT</sequence>
<evidence type="ECO:0000313" key="2">
    <source>
        <dbReference type="Proteomes" id="UP000542125"/>
    </source>
</evidence>
<organism evidence="1 2">
    <name type="scientific">Pigmentiphaga litoralis</name>
    <dbReference type="NCBI Taxonomy" id="516702"/>
    <lineage>
        <taxon>Bacteria</taxon>
        <taxon>Pseudomonadati</taxon>
        <taxon>Pseudomonadota</taxon>
        <taxon>Betaproteobacteria</taxon>
        <taxon>Burkholderiales</taxon>
        <taxon>Alcaligenaceae</taxon>
        <taxon>Pigmentiphaga</taxon>
    </lineage>
</organism>
<evidence type="ECO:0008006" key="3">
    <source>
        <dbReference type="Google" id="ProtNLM"/>
    </source>
</evidence>
<dbReference type="Gene3D" id="3.90.1480.10">
    <property type="entry name" value="Alpha-2,3-sialyltransferase"/>
    <property type="match status" value="1"/>
</dbReference>
<keyword evidence="2" id="KW-1185">Reference proteome</keyword>
<accession>A0A7Y9LL55</accession>